<evidence type="ECO:0000256" key="3">
    <source>
        <dbReference type="ARBA" id="ARBA00022729"/>
    </source>
</evidence>
<evidence type="ECO:0000313" key="7">
    <source>
        <dbReference type="Proteomes" id="UP000054301"/>
    </source>
</evidence>
<evidence type="ECO:0000256" key="2">
    <source>
        <dbReference type="ARBA" id="ARBA00022448"/>
    </source>
</evidence>
<dbReference type="Pfam" id="PF00496">
    <property type="entry name" value="SBP_bac_5"/>
    <property type="match status" value="1"/>
</dbReference>
<sequence>MSRRCLLDKLVKGIVVFSLFLLYWSSDLLEKDVKSVKKSIQHVQEDIRELARLVKQISLQATVASPAAPSYVSEDELRAALCGDFQYPNLLSLDPYRQQTLPGLLSADFAPKGELRTAHVGKPENLSPFNGFDYIVNLYEHCIPSLANAHIGKYEVFCPGLALKIEEHDVEDGSGDKEFHIYLRPQVYWHGIDASLFPKHVQLAESFSKPHPLTAHDFKFYYDAVMNPYLAEMRAVALRSYFEDIVSVSVEDDLKFVVRWRARTVINEKGEEEKKVLYSAFFNTLSLQPLPCFVYQYFANGEKIIQDSQDPDIYRKDSVWAQNFSKHWANNYIVSCGAFYFGGMDDEKVVLYRNPDHYDPLEALVEKRSIYFKDSSDSLFQDFKAGKLDIVYLPPNQGDNLESFMKSAAYSKQVSKGEAIRELVASDRCYTYVGWNCQSLFFQSREVRQAMNMAIDRDRIIEQCLDGRGYTITGPFAFCSPSYNPCVEGWHYSPEEAARLLEEEGWIDSDGDGIREKVIDGVIVPFKFRLSYFVKSLTGRTIAEYIATACKEIGIECSLLGLDTADLSQAFEEKSFDAIMLGWSLGPPPEDPRALWHSEGALEKGSANIVGFCNAEADRIIEKLSYEYDPQERLYLYHRFHEVIHEEAPYAFLFSRKFSLLYKDYVKNVFIPIARKDLIPEAQDETVNLQMVWVDR</sequence>
<dbReference type="SUPFAM" id="SSF53850">
    <property type="entry name" value="Periplasmic binding protein-like II"/>
    <property type="match status" value="1"/>
</dbReference>
<dbReference type="Gene3D" id="3.10.105.10">
    <property type="entry name" value="Dipeptide-binding Protein, Domain 3"/>
    <property type="match status" value="1"/>
</dbReference>
<organism evidence="6 7">
    <name type="scientific">Chlamydia pecorum</name>
    <dbReference type="NCBI Taxonomy" id="85991"/>
    <lineage>
        <taxon>Bacteria</taxon>
        <taxon>Pseudomonadati</taxon>
        <taxon>Chlamydiota</taxon>
        <taxon>Chlamydiia</taxon>
        <taxon>Chlamydiales</taxon>
        <taxon>Chlamydiaceae</taxon>
        <taxon>Chlamydia/Chlamydophila group</taxon>
        <taxon>Chlamydia</taxon>
    </lineage>
</organism>
<gene>
    <name evidence="6" type="ORF">cpL1_0414</name>
</gene>
<comment type="similarity">
    <text evidence="1">Belongs to the bacterial solute-binding protein 5 family.</text>
</comment>
<comment type="caution">
    <text evidence="6">The sequence shown here is derived from an EMBL/GenBank/DDBJ whole genome shotgun (WGS) entry which is preliminary data.</text>
</comment>
<feature type="coiled-coil region" evidence="4">
    <location>
        <begin position="33"/>
        <end position="60"/>
    </location>
</feature>
<dbReference type="EMBL" id="LFRH01000001">
    <property type="protein sequence ID" value="KTF29203.1"/>
    <property type="molecule type" value="Genomic_DNA"/>
</dbReference>
<keyword evidence="4" id="KW-0175">Coiled coil</keyword>
<dbReference type="GO" id="GO:0015833">
    <property type="term" value="P:peptide transport"/>
    <property type="evidence" value="ECO:0007669"/>
    <property type="project" value="TreeGrafter"/>
</dbReference>
<dbReference type="AlphaFoldDB" id="A0AA40U5I6"/>
<evidence type="ECO:0000256" key="1">
    <source>
        <dbReference type="ARBA" id="ARBA00005695"/>
    </source>
</evidence>
<protein>
    <submittedName>
        <fullName evidence="6">Bacterial extracellular solute-binding protein</fullName>
    </submittedName>
</protein>
<dbReference type="PANTHER" id="PTHR30290:SF9">
    <property type="entry name" value="OLIGOPEPTIDE-BINDING PROTEIN APPA"/>
    <property type="match status" value="1"/>
</dbReference>
<dbReference type="GO" id="GO:1904680">
    <property type="term" value="F:peptide transmembrane transporter activity"/>
    <property type="evidence" value="ECO:0007669"/>
    <property type="project" value="TreeGrafter"/>
</dbReference>
<keyword evidence="2" id="KW-0813">Transport</keyword>
<evidence type="ECO:0000313" key="6">
    <source>
        <dbReference type="EMBL" id="KTF29203.1"/>
    </source>
</evidence>
<dbReference type="InterPro" id="IPR039424">
    <property type="entry name" value="SBP_5"/>
</dbReference>
<name>A0AA40U5I6_9CHLA</name>
<evidence type="ECO:0000256" key="4">
    <source>
        <dbReference type="SAM" id="Coils"/>
    </source>
</evidence>
<dbReference type="Gene3D" id="3.40.190.10">
    <property type="entry name" value="Periplasmic binding protein-like II"/>
    <property type="match status" value="1"/>
</dbReference>
<reference evidence="6 7" key="1">
    <citation type="submission" date="2015-06" db="EMBL/GenBank/DDBJ databases">
        <title>More than comparative genomics: Whole genome sequencing reveals elusive C. pecorum plasmid and re-evaluates genetic differences and phylogenetic relationships between C. pecorum from pig, cattle, sheep and koala hosts.</title>
        <authorList>
            <person name="Jelocnik M."/>
            <person name="Bachmann N.L."/>
            <person name="Kaltenboeck B."/>
            <person name="Waugh C."/>
            <person name="Woolford L."/>
            <person name="Speight N."/>
            <person name="Gillett A."/>
            <person name="Higgins D."/>
            <person name="Flanagan C."/>
            <person name="Myers G."/>
            <person name="Timms P."/>
            <person name="Polkinghorne A."/>
        </authorList>
    </citation>
    <scope>NUCLEOTIDE SEQUENCE [LARGE SCALE GENOMIC DNA]</scope>
    <source>
        <strain evidence="6 7">L1</strain>
    </source>
</reference>
<proteinExistence type="inferred from homology"/>
<accession>A0AA40U5I6</accession>
<dbReference type="InterPro" id="IPR000914">
    <property type="entry name" value="SBP_5_dom"/>
</dbReference>
<dbReference type="RefSeq" id="WP_058787495.1">
    <property type="nucleotide sequence ID" value="NZ_LFRH01000001.1"/>
</dbReference>
<feature type="domain" description="Solute-binding protein family 5" evidence="5">
    <location>
        <begin position="175"/>
        <end position="592"/>
    </location>
</feature>
<evidence type="ECO:0000259" key="5">
    <source>
        <dbReference type="Pfam" id="PF00496"/>
    </source>
</evidence>
<dbReference type="PANTHER" id="PTHR30290">
    <property type="entry name" value="PERIPLASMIC BINDING COMPONENT OF ABC TRANSPORTER"/>
    <property type="match status" value="1"/>
</dbReference>
<dbReference type="Proteomes" id="UP000054301">
    <property type="component" value="Unassembled WGS sequence"/>
</dbReference>
<keyword evidence="3" id="KW-0732">Signal</keyword>